<feature type="region of interest" description="Disordered" evidence="1">
    <location>
        <begin position="138"/>
        <end position="160"/>
    </location>
</feature>
<accession>A0AAW0G4D8</accession>
<evidence type="ECO:0000256" key="1">
    <source>
        <dbReference type="SAM" id="MobiDB-lite"/>
    </source>
</evidence>
<reference evidence="3 4" key="1">
    <citation type="submission" date="2022-09" db="EMBL/GenBank/DDBJ databases">
        <authorList>
            <person name="Palmer J.M."/>
        </authorList>
    </citation>
    <scope>NUCLEOTIDE SEQUENCE [LARGE SCALE GENOMIC DNA]</scope>
    <source>
        <strain evidence="3 4">DSM 7382</strain>
    </source>
</reference>
<evidence type="ECO:0000313" key="3">
    <source>
        <dbReference type="EMBL" id="KAK7684556.1"/>
    </source>
</evidence>
<gene>
    <name evidence="3" type="ORF">QCA50_012503</name>
</gene>
<dbReference type="PROSITE" id="PS00028">
    <property type="entry name" value="ZINC_FINGER_C2H2_1"/>
    <property type="match status" value="1"/>
</dbReference>
<dbReference type="InterPro" id="IPR013087">
    <property type="entry name" value="Znf_C2H2_type"/>
</dbReference>
<dbReference type="Proteomes" id="UP001385951">
    <property type="component" value="Unassembled WGS sequence"/>
</dbReference>
<feature type="region of interest" description="Disordered" evidence="1">
    <location>
        <begin position="446"/>
        <end position="521"/>
    </location>
</feature>
<feature type="region of interest" description="Disordered" evidence="1">
    <location>
        <begin position="1"/>
        <end position="23"/>
    </location>
</feature>
<dbReference type="AlphaFoldDB" id="A0AAW0G4D8"/>
<comment type="caution">
    <text evidence="3">The sequence shown here is derived from an EMBL/GenBank/DDBJ whole genome shotgun (WGS) entry which is preliminary data.</text>
</comment>
<organism evidence="3 4">
    <name type="scientific">Cerrena zonata</name>
    <dbReference type="NCBI Taxonomy" id="2478898"/>
    <lineage>
        <taxon>Eukaryota</taxon>
        <taxon>Fungi</taxon>
        <taxon>Dikarya</taxon>
        <taxon>Basidiomycota</taxon>
        <taxon>Agaricomycotina</taxon>
        <taxon>Agaricomycetes</taxon>
        <taxon>Polyporales</taxon>
        <taxon>Cerrenaceae</taxon>
        <taxon>Cerrena</taxon>
    </lineage>
</organism>
<feature type="compositionally biased region" description="Low complexity" evidence="1">
    <location>
        <begin position="495"/>
        <end position="504"/>
    </location>
</feature>
<dbReference type="EMBL" id="JASBNA010000025">
    <property type="protein sequence ID" value="KAK7684556.1"/>
    <property type="molecule type" value="Genomic_DNA"/>
</dbReference>
<feature type="compositionally biased region" description="Polar residues" evidence="1">
    <location>
        <begin position="138"/>
        <end position="156"/>
    </location>
</feature>
<feature type="domain" description="C2H2-type" evidence="2">
    <location>
        <begin position="409"/>
        <end position="430"/>
    </location>
</feature>
<sequence length="562" mass="62062">MSNPGRRRSISKDKVSGRAPITQRPKLNVRFVFGPNSSSPKPNAIVRGPRDLGSSFSTTHIDEWDVTKHPYSHRVRGLPSGSISAFPVVLRDPCLENGQDNPEITGHVSESVSYGSPFTGQSLERSVSPGFHPGWEQFNSSQTTNSLRETPTSLPCSSEDHTLLPNRNTYQTNARSHELANRISNPCATPITGLGDPLDTEGEVSLDALNDIINLFQNTQDIEDSEADVPGPLPSTSVLPAHHLAVPQHVPDMNPHLVPYGTYPQAIAIPTTSPHGAGPSFLQFPTMNFAMHPQYLQPLQQASVLPTQSPNGFTGPIQQFPVLQHPQAAFHYPINPYLSYPPQTAYLQIPINPFFPPPVLAPVVPAQGDIWSTVFEHATDVRRQNTANRKRRKRTSSGRRAIPDAEHFCCPFCYRLFLRSNSYALHLKAHREAALNVIQILQNGASTEQASDDARPSSSGNDEPDSQPARSRRPTKRTRLEGRRARRSHSVAALEPPIEAADTAEPAEEPRMYGPITPLATPPRSTCKSANAMWYQPETPCPARANLHWRIFPLARGTIWFR</sequence>
<proteinExistence type="predicted"/>
<evidence type="ECO:0000313" key="4">
    <source>
        <dbReference type="Proteomes" id="UP001385951"/>
    </source>
</evidence>
<evidence type="ECO:0000259" key="2">
    <source>
        <dbReference type="PROSITE" id="PS00028"/>
    </source>
</evidence>
<protein>
    <recommendedName>
        <fullName evidence="2">C2H2-type domain-containing protein</fullName>
    </recommendedName>
</protein>
<keyword evidence="4" id="KW-1185">Reference proteome</keyword>
<name>A0AAW0G4D8_9APHY</name>